<dbReference type="EC" id="2.3.1.9" evidence="2"/>
<dbReference type="AlphaFoldDB" id="A0A1L3MEM5"/>
<keyword evidence="12" id="KW-1185">Reference proteome</keyword>
<dbReference type="CDD" id="cd00751">
    <property type="entry name" value="thiolase"/>
    <property type="match status" value="1"/>
</dbReference>
<dbReference type="PANTHER" id="PTHR18919">
    <property type="entry name" value="ACETYL-COA C-ACYLTRANSFERASE"/>
    <property type="match status" value="1"/>
</dbReference>
<dbReference type="InterPro" id="IPR020610">
    <property type="entry name" value="Thiolase_AS"/>
</dbReference>
<proteinExistence type="inferred from homology"/>
<evidence type="ECO:0000256" key="6">
    <source>
        <dbReference type="ARBA" id="ARBA00040529"/>
    </source>
</evidence>
<keyword evidence="4 8" id="KW-0012">Acyltransferase</keyword>
<evidence type="ECO:0000256" key="8">
    <source>
        <dbReference type="RuleBase" id="RU003557"/>
    </source>
</evidence>
<evidence type="ECO:0000313" key="12">
    <source>
        <dbReference type="Proteomes" id="UP000182938"/>
    </source>
</evidence>
<dbReference type="Gene3D" id="3.40.47.10">
    <property type="match status" value="2"/>
</dbReference>
<dbReference type="Pfam" id="PF00108">
    <property type="entry name" value="Thiolase_N"/>
    <property type="match status" value="1"/>
</dbReference>
<dbReference type="Proteomes" id="UP000182938">
    <property type="component" value="Chromosome"/>
</dbReference>
<keyword evidence="3 8" id="KW-0808">Transferase</keyword>
<dbReference type="InterPro" id="IPR020617">
    <property type="entry name" value="Thiolase_C"/>
</dbReference>
<dbReference type="FunFam" id="3.40.47.10:FF:000010">
    <property type="entry name" value="Acetyl-CoA acetyltransferase (Thiolase)"/>
    <property type="match status" value="1"/>
</dbReference>
<dbReference type="InterPro" id="IPR020616">
    <property type="entry name" value="Thiolase_N"/>
</dbReference>
<dbReference type="EMBL" id="CP013290">
    <property type="protein sequence ID" value="APH00857.1"/>
    <property type="molecule type" value="Genomic_DNA"/>
</dbReference>
<dbReference type="PIRSF" id="PIRSF000429">
    <property type="entry name" value="Ac-CoA_Ac_transf"/>
    <property type="match status" value="1"/>
</dbReference>
<gene>
    <name evidence="11" type="ORF">ASJ30_04350</name>
</gene>
<evidence type="ECO:0000256" key="1">
    <source>
        <dbReference type="ARBA" id="ARBA00010982"/>
    </source>
</evidence>
<feature type="active site" description="Proton acceptor" evidence="7">
    <location>
        <position position="353"/>
    </location>
</feature>
<evidence type="ECO:0000256" key="5">
    <source>
        <dbReference type="ARBA" id="ARBA00030755"/>
    </source>
</evidence>
<sequence>MSDRPVSVIVAGARTPMGRLSGSLKGFSGSDLGGFAIKGALDKAGVKGEDVDYVIMGQVLTAGEGQIPARQAAIKGGIPKNVPALTVNKVCLSGIDAIALADQLIRAGEFDIVVAGGQESMTNAPHLLPKSREGIKYGDTKLKDSMAYDGLHDVITDQAMGALTEGKNAEDSAFSREEQDAFAAASHQKAAQAWADGKFADEVVPVEIPQRKGDPVVFDTDEGVRGDTTAESLGKLRPAFAKDGTITAGSASQISDGAAAVVVMSKAKAEELGLTWLAEIGAHGVVAGPDSTLQAQPANAIEAAVAKEGIAVSDLDVVEINEAFAAVGLASAKQLGLADEQVNPNGGAIAMGHPLGMSGARITLALAHELKRRGGGVGAAALCGGGGQGDALIIRVPSA</sequence>
<dbReference type="PROSITE" id="PS00099">
    <property type="entry name" value="THIOLASE_3"/>
    <property type="match status" value="1"/>
</dbReference>
<dbReference type="PROSITE" id="PS00737">
    <property type="entry name" value="THIOLASE_2"/>
    <property type="match status" value="1"/>
</dbReference>
<dbReference type="SUPFAM" id="SSF53901">
    <property type="entry name" value="Thiolase-like"/>
    <property type="match status" value="2"/>
</dbReference>
<evidence type="ECO:0000259" key="9">
    <source>
        <dbReference type="Pfam" id="PF00108"/>
    </source>
</evidence>
<dbReference type="InterPro" id="IPR016039">
    <property type="entry name" value="Thiolase-like"/>
</dbReference>
<feature type="active site" description="Acyl-thioester intermediate" evidence="7">
    <location>
        <position position="91"/>
    </location>
</feature>
<dbReference type="GO" id="GO:0003985">
    <property type="term" value="F:acetyl-CoA C-acetyltransferase activity"/>
    <property type="evidence" value="ECO:0007669"/>
    <property type="project" value="UniProtKB-EC"/>
</dbReference>
<dbReference type="InterPro" id="IPR020615">
    <property type="entry name" value="Thiolase_acyl_enz_int_AS"/>
</dbReference>
<organism evidence="11 12">
    <name type="scientific">Janibacter indicus</name>
    <dbReference type="NCBI Taxonomy" id="857417"/>
    <lineage>
        <taxon>Bacteria</taxon>
        <taxon>Bacillati</taxon>
        <taxon>Actinomycetota</taxon>
        <taxon>Actinomycetes</taxon>
        <taxon>Micrococcales</taxon>
        <taxon>Intrasporangiaceae</taxon>
        <taxon>Janibacter</taxon>
    </lineage>
</organism>
<evidence type="ECO:0000259" key="10">
    <source>
        <dbReference type="Pfam" id="PF02803"/>
    </source>
</evidence>
<dbReference type="PANTHER" id="PTHR18919:SF107">
    <property type="entry name" value="ACETYL-COA ACETYLTRANSFERASE, CYTOSOLIC"/>
    <property type="match status" value="1"/>
</dbReference>
<protein>
    <recommendedName>
        <fullName evidence="6">Probable acetyl-CoA acetyltransferase</fullName>
        <ecNumber evidence="2">2.3.1.9</ecNumber>
    </recommendedName>
    <alternativeName>
        <fullName evidence="5">Acetoacetyl-CoA thiolase</fullName>
    </alternativeName>
</protein>
<name>A0A1L3MEM5_9MICO</name>
<dbReference type="PROSITE" id="PS00098">
    <property type="entry name" value="THIOLASE_1"/>
    <property type="match status" value="1"/>
</dbReference>
<evidence type="ECO:0000256" key="7">
    <source>
        <dbReference type="PIRSR" id="PIRSR000429-1"/>
    </source>
</evidence>
<dbReference type="NCBIfam" id="TIGR01930">
    <property type="entry name" value="AcCoA-C-Actrans"/>
    <property type="match status" value="1"/>
</dbReference>
<evidence type="ECO:0000256" key="2">
    <source>
        <dbReference type="ARBA" id="ARBA00012705"/>
    </source>
</evidence>
<accession>A0A1L3MEM5</accession>
<dbReference type="KEGG" id="jte:ASJ30_04350"/>
<dbReference type="Pfam" id="PF02803">
    <property type="entry name" value="Thiolase_C"/>
    <property type="match status" value="1"/>
</dbReference>
<feature type="domain" description="Thiolase N-terminal" evidence="9">
    <location>
        <begin position="8"/>
        <end position="266"/>
    </location>
</feature>
<reference evidence="11 12" key="1">
    <citation type="submission" date="2015-11" db="EMBL/GenBank/DDBJ databases">
        <authorList>
            <person name="Zhang Y."/>
            <person name="Guo Z."/>
        </authorList>
    </citation>
    <scope>NUCLEOTIDE SEQUENCE [LARGE SCALE GENOMIC DNA]</scope>
    <source>
        <strain evidence="11 12">YFY001</strain>
    </source>
</reference>
<dbReference type="InterPro" id="IPR020613">
    <property type="entry name" value="Thiolase_CS"/>
</dbReference>
<dbReference type="RefSeq" id="WP_072624021.1">
    <property type="nucleotide sequence ID" value="NZ_CP013290.1"/>
</dbReference>
<dbReference type="InterPro" id="IPR002155">
    <property type="entry name" value="Thiolase"/>
</dbReference>
<evidence type="ECO:0000256" key="4">
    <source>
        <dbReference type="ARBA" id="ARBA00023315"/>
    </source>
</evidence>
<feature type="active site" description="Proton acceptor" evidence="7">
    <location>
        <position position="383"/>
    </location>
</feature>
<comment type="similarity">
    <text evidence="1 8">Belongs to the thiolase-like superfamily. Thiolase family.</text>
</comment>
<evidence type="ECO:0000313" key="11">
    <source>
        <dbReference type="EMBL" id="APH00857.1"/>
    </source>
</evidence>
<evidence type="ECO:0000256" key="3">
    <source>
        <dbReference type="ARBA" id="ARBA00022679"/>
    </source>
</evidence>
<feature type="domain" description="Thiolase C-terminal" evidence="10">
    <location>
        <begin position="275"/>
        <end position="395"/>
    </location>
</feature>